<evidence type="ECO:0000313" key="15">
    <source>
        <dbReference type="RefSeq" id="XP_019633537.1"/>
    </source>
</evidence>
<evidence type="ECO:0000256" key="7">
    <source>
        <dbReference type="ARBA" id="ARBA00022989"/>
    </source>
</evidence>
<dbReference type="GO" id="GO:0005886">
    <property type="term" value="C:plasma membrane"/>
    <property type="evidence" value="ECO:0007669"/>
    <property type="project" value="UniProtKB-SubCell"/>
</dbReference>
<feature type="compositionally biased region" description="Basic and acidic residues" evidence="10">
    <location>
        <begin position="805"/>
        <end position="815"/>
    </location>
</feature>
<evidence type="ECO:0000259" key="13">
    <source>
        <dbReference type="SMART" id="SM00082"/>
    </source>
</evidence>
<feature type="domain" description="LRRCT" evidence="13">
    <location>
        <begin position="1962"/>
        <end position="2010"/>
    </location>
</feature>
<accession>A0A6P4ZRH0</accession>
<evidence type="ECO:0000256" key="2">
    <source>
        <dbReference type="ARBA" id="ARBA00022475"/>
    </source>
</evidence>
<feature type="domain" description="LRRCT" evidence="13">
    <location>
        <begin position="1139"/>
        <end position="1189"/>
    </location>
</feature>
<keyword evidence="8" id="KW-0472">Membrane</keyword>
<dbReference type="SMART" id="SM00365">
    <property type="entry name" value="LRR_SD22"/>
    <property type="match status" value="21"/>
</dbReference>
<feature type="domain" description="LRRNT" evidence="12">
    <location>
        <begin position="2106"/>
        <end position="2138"/>
    </location>
</feature>
<evidence type="ECO:0000256" key="10">
    <source>
        <dbReference type="SAM" id="MobiDB-lite"/>
    </source>
</evidence>
<feature type="domain" description="LRRCT" evidence="13">
    <location>
        <begin position="2488"/>
        <end position="2538"/>
    </location>
</feature>
<evidence type="ECO:0000256" key="11">
    <source>
        <dbReference type="SAM" id="SignalP"/>
    </source>
</evidence>
<dbReference type="InterPro" id="IPR001611">
    <property type="entry name" value="Leu-rich_rpt"/>
</dbReference>
<dbReference type="GeneID" id="109476960"/>
<organism evidence="14 15">
    <name type="scientific">Branchiostoma belcheri</name>
    <name type="common">Amphioxus</name>
    <dbReference type="NCBI Taxonomy" id="7741"/>
    <lineage>
        <taxon>Eukaryota</taxon>
        <taxon>Metazoa</taxon>
        <taxon>Chordata</taxon>
        <taxon>Cephalochordata</taxon>
        <taxon>Leptocardii</taxon>
        <taxon>Amphioxiformes</taxon>
        <taxon>Branchiostomatidae</taxon>
        <taxon>Branchiostoma</taxon>
    </lineage>
</organism>
<dbReference type="Pfam" id="PF13855">
    <property type="entry name" value="LRR_8"/>
    <property type="match status" value="21"/>
</dbReference>
<dbReference type="RefSeq" id="XP_019633537.1">
    <property type="nucleotide sequence ID" value="XM_019777978.1"/>
</dbReference>
<sequence>MREAQWFIVLAVYGLAQRLQSVHGCPPECQFCSEGTVQCSEQALKAIPTGLPSSVTRIYLSHNDITVIPASAFASSGSLQYLLLDHNKLSDSGISEKSFQSTANLEYLYLSDNHLTKVPPKLPQSLIHLDLQNNVISAISGLPFLQLRHLEVLNLENNRLQSQNMPANAFLGLKNIRTLDLSRNSFTSVPQLTLRSVSNTLRRLDLSDNTLGTLQPLCFSNYKALRSLDLTRAGISSIDATAFLGTWRLKELRIDFNNLTRVPTDALAEIDYLEELYLTGNPISLLTSTSFIKLSELKTLDISHAKLGTFNKWVFRKLQKLEFLSLAHNPGISHLDRNSFIDLPNLQHLELHACGLTNIDAEMFLQIPQLSSVSLYSNMWNCASQLCSLKDWLTVTKVIVPKKAHIACERPAVFQGLPIMAIDRTTMCVPNALYSDSNAGQLVCPPRCGCNDTVLDCRRAEHRKVPRNMPTTTEVLYIQDNKVMKITVKSFRNAHKLRELYLQSNFLTNERVDEGSFSSLISLQTLDLRNNLFGSFPSELLHVSYGLRKLDLSGNPIPDVSVEILRHFAKLEDLAMAHTNIRSLQVGTFEGLEQLKQLDLSYNKFSIVPSGIFEGLHHLKSISLRGNPITTMSVDSFSGLTNVRELDLREIALSSVQRGTFGEMPQLTTLFLSGNKKLTHVEDYAFGDLPHLSYLTLDECSIKTLTIEALSTTRPLHRILLNGNPWTCDINICWMMAWLNSGQVASAHGDDLRCATPHQTVGLQLREVAGTMCTIVNTKQRTGIPDYRPIIKPKGPSKTFGPFPSREKYVPDRTRPQVPDEVLPTQSPARTNPIVFDTGNHAADADRDSNIVVLVGPSERCPKVCRCKDKLADCSNRLLSVLPKTLPSAIVSLRVESTALASIPEKALENLASLKFLYLRNNRITNAGLQRASFLGLDRLRGLYLSNNLLTSFPYEQFDILSKNIELLDVSSNHLGNLPTLVFQRYKNLRSLVLRRVGITMLPPATFFGLTRLDSLFLDHNVITNDLRALGDEHLKSLRILHLSGNPIVKLDPNNFSKLKTLQYLDLSYTNLKAVNVPFLPELRSLLLAGNSKLRHLSNDTIETFPNIELLDLHGCSLEWVGTQLFQKARLVKVYLHNNPWSCREEICSMVEWIESGKVDVPHTESLRCAAPSKFKDMGILEASRSLCGENDGVDYRITEQIVTEQTFPRSTMGRQYTSPMVTTMSTSTERSFTSTYSEHTDFTTPTTEPTVHQSTQLQTTSLPKGRGEHGSESTTAATGSGVTLSQHFPFSDTETGVIPTTQTPRRRYYDIEDVETGEGRAGSFCSPGCTCYGSSVRCIQAGLNMIPVAANTTKHLYLQSNDISDLRPSVLRMYDLTSMVHLHLENNGICDDCLVFSAFHTMRKLEGLYLNNNTLRSLASVDKLPSWLKYLDLSDNVFGHVPDETFVNFTVLVELKLNNVKISRIDPGAFLGLFSLRRLHMDNNNLFTVPTSSLRVLVSLEYLSMKQNPISYLTAGAFRGLNKLEYLDLRESNISFISENAFISLTNLRSLLLSGSKTLKTVSVGTFSKLQSLRSLQLDRCGFSTLSPEALSIARNLSWVTLHDNPWKCQQEMCRLYETLDTTEIYVPYTETLTCLASNSSERQKIIEYCQLGTRLENNRAVKWQALAALAAREISESACPGKCTCFGTSVDCADGGLGAIPEHLPDKAEMLMLQNNKILGIAQGTFLNMKKLRRLHLDNNVIRNNRLSVDSLKGLQSLEGLFLSNNDLAVFPGKFLAGVADSLTQLDLSGNRITSLSPGTFARFGSLRQLFLKNVGLRVINKALFVPLKKLEELLLDYNNLTDRSLLGLRYLYNIRKLSLRGNPISNLNHLSFVGTGRLEYLDLRELQILVISSSAFSEVPRLHTLLLSDNRRLRGIHPLAFVGLKYLKSVEMNGCALKAIPPGLLRRIDTLEWLTIHDNPWACSRRICWLVRWMSSSSVKVPYRHRLTCSSPRNLKGSRVDTLHICGAKPTPAKPTHGPRLHHTSPYTVAKSSAIPMTASMSPEILVTMSTVPTQSVTEVIPLLTPPTPTPLPGGLVATPTKVSVSPDNGEDRLQPGRTFNSPCPTRCRCRDHFIDCAFAGLKAIPVGLPSGIRHLYLDGNSISRIGPRAFAGTPRLQVLQMQNNSLTSSSIHRNAFDGLRNLRYLFLSRNKLTTIPTILPSSVEFLHVHNNLITRASALTVVHLMVKLPRLKRLTLHNNPWNCNQGLCFLKKWMESTNVYLPYRSNITCAAPQSIQGKVIDKMSSAVFCSTRRPPAHKENGTSATMKTSNAVLTTAVAPTAHSSTQSLLLHPTVSLTTTGPNENHKPSCPERCRCKQTLVQCSYAGLKTVPNNIPPDTTFLYLDNNQISHFRPDSFTNLDNLRGLQLQNNAIADGGLVDALKKLDNLQYLYLNVNKLTRIPRGLPSKLEYLYLDTNHITDITSDQVENLLLEAPSLLAMTLHNNPWRCGQRLCPFLQWLNSTDILIPERDRLICQRPRKTEGRRIDATWEYVCKPRDPQEPTTSALPSPTVQSSTYSYRTGLSFTTSRPVSDRTTSKDGNPGDNSIVIPAEDKNGHDSVIMPDNDHHIDNHPNVVDIPTNHVVDHFPDSDIDIHHETDPEPGMEIDVDHSRRVDVIDLLPDNNIPSAPTPGPTKKVDMHNKIDFDSPPQPTQSDLEGYIRVVDLIDNTIGSSIDTHKSDIHLPDIPEPLQVTPTALSFNDIDSTERCPLECFCDDFGSVDCSSIGLSEVPVNIPATTRHLYLDENEITALPTGSMDNLQDLNILEIHNNYISNDGIGSEFFNSFAHLEYLYFSNNQLLQVPQDLPPSLISLYLDGNGLPEVQAGAFANLPNLVWLYLQRNGLNDDSFGKESFLGLSSLKYLNCEGNELNEVPINLPSSLEILVMQNNKLSNIRPGVFSSLTNLHKLYLSNNQLRSADIPREAFLGLVNLQDLDLANNSLTTIPHSPPSLQYLHLESNDIHYIPSFAFSHLYSLKHLYLNHNFLTSHGIAPNAFSGLRDLVYIDLSHNDLVEPPGGLPSSLEDVYLSGNNLIHIPSDVFMVNGELRGLFLNNNTLNDSSIHSGSFYGLNSIQSLDLSGNELTVFPSHLPNGLEQLHIRRNKIRSIPQSSLETTPKLRSLYLGNNSLGDTGLVAASFEGAFLSTLDLSGNNMTKIPLDLPYSLEYLYLNNNHISTIKADMLSKLKRLRALYLKNNDLGKGSIEDRALTVLRNLRYIDLSQNRLSSVPVNLPDGVEEFNL</sequence>
<dbReference type="InterPro" id="IPR000372">
    <property type="entry name" value="LRRNT"/>
</dbReference>
<dbReference type="SMART" id="SM00013">
    <property type="entry name" value="LRRNT"/>
    <property type="match status" value="8"/>
</dbReference>
<dbReference type="SMART" id="SM00364">
    <property type="entry name" value="LRR_BAC"/>
    <property type="match status" value="30"/>
</dbReference>
<keyword evidence="5 11" id="KW-0732">Signal</keyword>
<feature type="region of interest" description="Disordered" evidence="10">
    <location>
        <begin position="786"/>
        <end position="833"/>
    </location>
</feature>
<proteinExistence type="predicted"/>
<feature type="chain" id="PRO_5028388155" evidence="11">
    <location>
        <begin position="25"/>
        <end position="3281"/>
    </location>
</feature>
<keyword evidence="3" id="KW-0433">Leucine-rich repeat</keyword>
<keyword evidence="9" id="KW-0325">Glycoprotein</keyword>
<keyword evidence="7" id="KW-1133">Transmembrane helix</keyword>
<keyword evidence="2" id="KW-1003">Cell membrane</keyword>
<name>A0A6P4ZRH0_BRABE</name>
<evidence type="ECO:0000259" key="12">
    <source>
        <dbReference type="SMART" id="SM00013"/>
    </source>
</evidence>
<feature type="domain" description="LRRNT" evidence="12">
    <location>
        <begin position="1680"/>
        <end position="1712"/>
    </location>
</feature>
<feature type="region of interest" description="Disordered" evidence="10">
    <location>
        <begin position="1232"/>
        <end position="1281"/>
    </location>
</feature>
<dbReference type="Gene3D" id="3.80.10.10">
    <property type="entry name" value="Ribonuclease Inhibitor"/>
    <property type="match status" value="18"/>
</dbReference>
<dbReference type="SMART" id="SM00368">
    <property type="entry name" value="LRR_RI"/>
    <property type="match status" value="12"/>
</dbReference>
<evidence type="ECO:0000313" key="14">
    <source>
        <dbReference type="Proteomes" id="UP000515135"/>
    </source>
</evidence>
<feature type="domain" description="LRRNT" evidence="12">
    <location>
        <begin position="2352"/>
        <end position="2384"/>
    </location>
</feature>
<feature type="domain" description="LRRCT" evidence="13">
    <location>
        <begin position="378"/>
        <end position="429"/>
    </location>
</feature>
<reference evidence="15" key="1">
    <citation type="submission" date="2025-08" db="UniProtKB">
        <authorList>
            <consortium name="RefSeq"/>
        </authorList>
    </citation>
    <scope>IDENTIFICATION</scope>
    <source>
        <tissue evidence="15">Gonad</tissue>
    </source>
</reference>
<dbReference type="KEGG" id="bbel:109476960"/>
<feature type="domain" description="LRRNT" evidence="12">
    <location>
        <begin position="860"/>
        <end position="892"/>
    </location>
</feature>
<feature type="domain" description="LRRCT" evidence="13">
    <location>
        <begin position="1606"/>
        <end position="1656"/>
    </location>
</feature>
<feature type="compositionally biased region" description="Low complexity" evidence="10">
    <location>
        <begin position="1243"/>
        <end position="1256"/>
    </location>
</feature>
<gene>
    <name evidence="15" type="primary">LOC109476960</name>
</gene>
<dbReference type="InterPro" id="IPR032675">
    <property type="entry name" value="LRR_dom_sf"/>
</dbReference>
<keyword evidence="14" id="KW-1185">Reference proteome</keyword>
<evidence type="ECO:0000256" key="3">
    <source>
        <dbReference type="ARBA" id="ARBA00022614"/>
    </source>
</evidence>
<evidence type="ECO:0000256" key="4">
    <source>
        <dbReference type="ARBA" id="ARBA00022692"/>
    </source>
</evidence>
<feature type="domain" description="LRRNT" evidence="12">
    <location>
        <begin position="443"/>
        <end position="475"/>
    </location>
</feature>
<dbReference type="InterPro" id="IPR003591">
    <property type="entry name" value="Leu-rich_rpt_typical-subtyp"/>
</dbReference>
<comment type="subcellular location">
    <subcellularLocation>
        <location evidence="1">Cell membrane</location>
    </subcellularLocation>
</comment>
<dbReference type="PROSITE" id="PS51450">
    <property type="entry name" value="LRR"/>
    <property type="match status" value="15"/>
</dbReference>
<dbReference type="OrthoDB" id="6151172at2759"/>
<evidence type="ECO:0000256" key="8">
    <source>
        <dbReference type="ARBA" id="ARBA00023136"/>
    </source>
</evidence>
<feature type="domain" description="LRRCT" evidence="13">
    <location>
        <begin position="2243"/>
        <end position="2294"/>
    </location>
</feature>
<feature type="domain" description="LRRCT" evidence="13">
    <location>
        <begin position="724"/>
        <end position="774"/>
    </location>
</feature>
<dbReference type="SMART" id="SM00082">
    <property type="entry name" value="LRRCT"/>
    <property type="match status" value="7"/>
</dbReference>
<feature type="domain" description="LRRNT" evidence="12">
    <location>
        <begin position="2750"/>
        <end position="2783"/>
    </location>
</feature>
<dbReference type="PANTHER" id="PTHR45712:SF31">
    <property type="entry name" value="PODOCAN"/>
    <property type="match status" value="1"/>
</dbReference>
<dbReference type="FunFam" id="3.80.10.10:FF:001438">
    <property type="entry name" value="Uncharacterized protein"/>
    <property type="match status" value="3"/>
</dbReference>
<feature type="signal peptide" evidence="11">
    <location>
        <begin position="1"/>
        <end position="24"/>
    </location>
</feature>
<dbReference type="PANTHER" id="PTHR45712">
    <property type="entry name" value="AGAP008170-PA"/>
    <property type="match status" value="1"/>
</dbReference>
<dbReference type="InterPro" id="IPR000483">
    <property type="entry name" value="Cys-rich_flank_reg_C"/>
</dbReference>
<dbReference type="SUPFAM" id="SSF52047">
    <property type="entry name" value="RNI-like"/>
    <property type="match status" value="1"/>
</dbReference>
<dbReference type="GO" id="GO:0005615">
    <property type="term" value="C:extracellular space"/>
    <property type="evidence" value="ECO:0007669"/>
    <property type="project" value="TreeGrafter"/>
</dbReference>
<evidence type="ECO:0000256" key="1">
    <source>
        <dbReference type="ARBA" id="ARBA00004236"/>
    </source>
</evidence>
<dbReference type="SUPFAM" id="SSF52058">
    <property type="entry name" value="L domain-like"/>
    <property type="match status" value="8"/>
</dbReference>
<dbReference type="FunFam" id="3.80.10.10:FF:001164">
    <property type="entry name" value="GH01279p"/>
    <property type="match status" value="1"/>
</dbReference>
<feature type="region of interest" description="Disordered" evidence="10">
    <location>
        <begin position="2566"/>
        <end position="2588"/>
    </location>
</feature>
<evidence type="ECO:0000256" key="6">
    <source>
        <dbReference type="ARBA" id="ARBA00022737"/>
    </source>
</evidence>
<feature type="domain" description="LRRNT" evidence="12">
    <location>
        <begin position="1325"/>
        <end position="1355"/>
    </location>
</feature>
<dbReference type="FunFam" id="3.80.10.10:FF:000770">
    <property type="entry name" value="Uncharacterized protein"/>
    <property type="match status" value="1"/>
</dbReference>
<evidence type="ECO:0000256" key="5">
    <source>
        <dbReference type="ARBA" id="ARBA00022729"/>
    </source>
</evidence>
<dbReference type="InterPro" id="IPR050333">
    <property type="entry name" value="SLRP"/>
</dbReference>
<dbReference type="Proteomes" id="UP000515135">
    <property type="component" value="Unplaced"/>
</dbReference>
<protein>
    <submittedName>
        <fullName evidence="15">Uncharacterized protein LOC109476960</fullName>
    </submittedName>
</protein>
<evidence type="ECO:0000256" key="9">
    <source>
        <dbReference type="ARBA" id="ARBA00023180"/>
    </source>
</evidence>
<keyword evidence="4" id="KW-0812">Transmembrane</keyword>
<feature type="domain" description="LRRNT" evidence="12">
    <location>
        <begin position="24"/>
        <end position="57"/>
    </location>
</feature>
<dbReference type="SMART" id="SM00369">
    <property type="entry name" value="LRR_TYP"/>
    <property type="match status" value="67"/>
</dbReference>
<keyword evidence="6" id="KW-0677">Repeat</keyword>